<dbReference type="RefSeq" id="WP_111268417.1">
    <property type="nucleotide sequence ID" value="NZ_QKWW01000003.1"/>
</dbReference>
<dbReference type="InterPro" id="IPR007016">
    <property type="entry name" value="O-antigen_ligase-rel_domated"/>
</dbReference>
<dbReference type="PANTHER" id="PTHR37422:SF13">
    <property type="entry name" value="LIPOPOLYSACCHARIDE BIOSYNTHESIS PROTEIN PA4999-RELATED"/>
    <property type="match status" value="1"/>
</dbReference>
<sequence length="889" mass="96071">MKSANAKTDKAVREAGTTGEYDGTGAGNEAETDYMKQVNDAREKGREEHDHRYLLPGSSGRAEYGCYLQGQHNTYNGIAGPQQTCCSRSRMLVTGCARIRKNECDRRRVGSRYTTVIGLSMVVILLAGCLRRGLFNAADMYPVIVMTGVIVALSLVMYSRGARMQEQAEPGFVRSESIHLRRAGLLLVAFPAAMMLCYAVHVWAGSASMQGSMHEMLRWSLLAMFALLAALLAVSPGGVRWLACGWQLAGGVLVLSGLLAVCGVLPLPYGVMRTADPEISSAGARLGGLLQYPNAYGAIVGMYALERLTAAAGLLAGRAVPASRLFAAVLPLMPAQAALLLSESRGALLATGCAAVAAFALQRRGARVPLLLAVAAPLACAAWLYRQLAAAQLAPAPVPGLLAVAGAWAAALLGTLLLCRLWHSGARKGRAAALAALVLACIAAALMAAASTADRFAAGVGTGTSRLRMWRDALRLWSEAAWLGHGGDTWRTMFRAIQSSPYVGGEVHSGLLDLALDTGLLGIALLAGWMLFTLRSIRCFAPRLLPPVLVFVLHGAVDFDWSFALAWMLVIWLAAWAAALKAEADFMSHPPFTKHNSPEASPVSAANRVQVSAYGAAGYAPALNPVSQPCPSRRYPSRSPERSIVPGFTCIDVFVRACNCIYTCIHAAFSHRVLGQPKRYALLLLLACWLGGTVCMTALHHWAELEYRQAREEWVSRETRFEHLRAAYRLNPARTDVSIALSRMLSHQAATAVLLKSLSYAPHDFELYSELGRLAALAGNGYQAGQYWTEAIALNRYDHQTQSAALYWMEQTAAREVWQGRTEQARQTAAIGVQIYDRYQKLAVQVNAEHMRNDRRFLLQASAVTTGENLRRMAAGSFGRPLDLANKLK</sequence>
<dbReference type="AlphaFoldDB" id="A0A2W6NP66"/>
<comment type="caution">
    <text evidence="8">The sequence shown here is derived from an EMBL/GenBank/DDBJ whole genome shotgun (WGS) entry which is preliminary data.</text>
</comment>
<dbReference type="InterPro" id="IPR051533">
    <property type="entry name" value="WaaL-like"/>
</dbReference>
<evidence type="ECO:0000256" key="5">
    <source>
        <dbReference type="SAM" id="MobiDB-lite"/>
    </source>
</evidence>
<feature type="transmembrane region" description="Helical" evidence="6">
    <location>
        <begin position="184"/>
        <end position="204"/>
    </location>
</feature>
<feature type="transmembrane region" description="Helical" evidence="6">
    <location>
        <begin position="514"/>
        <end position="532"/>
    </location>
</feature>
<keyword evidence="3 6" id="KW-1133">Transmembrane helix</keyword>
<feature type="region of interest" description="Disordered" evidence="5">
    <location>
        <begin position="1"/>
        <end position="32"/>
    </location>
</feature>
<feature type="transmembrane region" description="Helical" evidence="6">
    <location>
        <begin position="116"/>
        <end position="134"/>
    </location>
</feature>
<evidence type="ECO:0000313" key="9">
    <source>
        <dbReference type="Proteomes" id="UP000249204"/>
    </source>
</evidence>
<reference evidence="8 9" key="1">
    <citation type="submission" date="2018-06" db="EMBL/GenBank/DDBJ databases">
        <title>Isolation of heavy metals resistant Paenibacillus silvae NC2 from Gold-Copper mine in ZiJin, China.</title>
        <authorList>
            <person name="Xu J."/>
            <person name="Mazhar H.S."/>
            <person name="Rensing C."/>
        </authorList>
    </citation>
    <scope>NUCLEOTIDE SEQUENCE [LARGE SCALE GENOMIC DNA]</scope>
    <source>
        <strain evidence="8 9">NC2</strain>
    </source>
</reference>
<dbReference type="EMBL" id="QKWW01000003">
    <property type="protein sequence ID" value="PZT57651.1"/>
    <property type="molecule type" value="Genomic_DNA"/>
</dbReference>
<accession>A0A2W6NP66</accession>
<feature type="transmembrane region" description="Helical" evidence="6">
    <location>
        <begin position="368"/>
        <end position="386"/>
    </location>
</feature>
<feature type="transmembrane region" description="Helical" evidence="6">
    <location>
        <begin position="539"/>
        <end position="557"/>
    </location>
</feature>
<protein>
    <recommendedName>
        <fullName evidence="7">O-antigen ligase-related domain-containing protein</fullName>
    </recommendedName>
</protein>
<feature type="transmembrane region" description="Helical" evidence="6">
    <location>
        <begin position="140"/>
        <end position="158"/>
    </location>
</feature>
<dbReference type="GO" id="GO:0016020">
    <property type="term" value="C:membrane"/>
    <property type="evidence" value="ECO:0007669"/>
    <property type="project" value="UniProtKB-SubCell"/>
</dbReference>
<keyword evidence="4 6" id="KW-0472">Membrane</keyword>
<name>A0A2W6NP66_9BACL</name>
<feature type="domain" description="O-antigen ligase-related" evidence="7">
    <location>
        <begin position="406"/>
        <end position="526"/>
    </location>
</feature>
<gene>
    <name evidence="8" type="ORF">DN757_01045</name>
</gene>
<organism evidence="8 9">
    <name type="scientific">Paenibacillus silvae</name>
    <dbReference type="NCBI Taxonomy" id="1325358"/>
    <lineage>
        <taxon>Bacteria</taxon>
        <taxon>Bacillati</taxon>
        <taxon>Bacillota</taxon>
        <taxon>Bacilli</taxon>
        <taxon>Bacillales</taxon>
        <taxon>Paenibacillaceae</taxon>
        <taxon>Paenibacillus</taxon>
    </lineage>
</organism>
<evidence type="ECO:0000256" key="6">
    <source>
        <dbReference type="SAM" id="Phobius"/>
    </source>
</evidence>
<evidence type="ECO:0000256" key="2">
    <source>
        <dbReference type="ARBA" id="ARBA00022692"/>
    </source>
</evidence>
<evidence type="ECO:0000256" key="3">
    <source>
        <dbReference type="ARBA" id="ARBA00022989"/>
    </source>
</evidence>
<dbReference type="PANTHER" id="PTHR37422">
    <property type="entry name" value="TEICHURONIC ACID BIOSYNTHESIS PROTEIN TUAE"/>
    <property type="match status" value="1"/>
</dbReference>
<evidence type="ECO:0000259" key="7">
    <source>
        <dbReference type="Pfam" id="PF04932"/>
    </source>
</evidence>
<feature type="transmembrane region" description="Helical" evidence="6">
    <location>
        <begin position="563"/>
        <end position="580"/>
    </location>
</feature>
<feature type="transmembrane region" description="Helical" evidence="6">
    <location>
        <begin position="680"/>
        <end position="703"/>
    </location>
</feature>
<evidence type="ECO:0000256" key="4">
    <source>
        <dbReference type="ARBA" id="ARBA00023136"/>
    </source>
</evidence>
<evidence type="ECO:0000313" key="8">
    <source>
        <dbReference type="EMBL" id="PZT57651.1"/>
    </source>
</evidence>
<comment type="subcellular location">
    <subcellularLocation>
        <location evidence="1">Membrane</location>
        <topology evidence="1">Multi-pass membrane protein</topology>
    </subcellularLocation>
</comment>
<feature type="transmembrane region" description="Helical" evidence="6">
    <location>
        <begin position="246"/>
        <end position="267"/>
    </location>
</feature>
<feature type="transmembrane region" description="Helical" evidence="6">
    <location>
        <begin position="398"/>
        <end position="419"/>
    </location>
</feature>
<keyword evidence="2 6" id="KW-0812">Transmembrane</keyword>
<evidence type="ECO:0000256" key="1">
    <source>
        <dbReference type="ARBA" id="ARBA00004141"/>
    </source>
</evidence>
<feature type="transmembrane region" description="Helical" evidence="6">
    <location>
        <begin position="216"/>
        <end position="234"/>
    </location>
</feature>
<feature type="transmembrane region" description="Helical" evidence="6">
    <location>
        <begin position="431"/>
        <end position="450"/>
    </location>
</feature>
<dbReference type="Pfam" id="PF04932">
    <property type="entry name" value="Wzy_C"/>
    <property type="match status" value="1"/>
</dbReference>
<proteinExistence type="predicted"/>
<feature type="transmembrane region" description="Helical" evidence="6">
    <location>
        <begin position="345"/>
        <end position="361"/>
    </location>
</feature>
<dbReference type="Proteomes" id="UP000249204">
    <property type="component" value="Unassembled WGS sequence"/>
</dbReference>